<proteinExistence type="predicted"/>
<dbReference type="EMBL" id="JAWDJW010010115">
    <property type="protein sequence ID" value="KAK3050504.1"/>
    <property type="molecule type" value="Genomic_DNA"/>
</dbReference>
<comment type="caution">
    <text evidence="1">The sequence shown here is derived from an EMBL/GenBank/DDBJ whole genome shotgun (WGS) entry which is preliminary data.</text>
</comment>
<evidence type="ECO:0000313" key="1">
    <source>
        <dbReference type="EMBL" id="KAK3050504.1"/>
    </source>
</evidence>
<protein>
    <submittedName>
        <fullName evidence="1">Uncharacterized protein</fullName>
    </submittedName>
</protein>
<sequence>APSNENDRVVFITTQIKRYLRSKNSRKLLQIDSDEESSNVDNMETPRPPQKRTPNTGRFPVKPSVSGIEEFARPQPGIAGQQSINKPAPPIPARSNLRNQLLLGERYRSHSESVPQRNDVFKRQRSDLPTLEEDDSGRRSSAHLRGLSHGSAINSAKPKRPADLKVPLTAAPSLKSQRHYSHRASLLACLRMPLLYQAGG</sequence>
<gene>
    <name evidence="1" type="ORF">LTS18_012570</name>
</gene>
<keyword evidence="2" id="KW-1185">Reference proteome</keyword>
<reference evidence="1" key="1">
    <citation type="submission" date="2024-09" db="EMBL/GenBank/DDBJ databases">
        <title>Black Yeasts Isolated from many extreme environments.</title>
        <authorList>
            <person name="Coleine C."/>
            <person name="Stajich J.E."/>
            <person name="Selbmann L."/>
        </authorList>
    </citation>
    <scope>NUCLEOTIDE SEQUENCE</scope>
    <source>
        <strain evidence="1">CCFEE 5737</strain>
    </source>
</reference>
<accession>A0ACC3CX47</accession>
<feature type="non-terminal residue" evidence="1">
    <location>
        <position position="1"/>
    </location>
</feature>
<organism evidence="1 2">
    <name type="scientific">Coniosporium uncinatum</name>
    <dbReference type="NCBI Taxonomy" id="93489"/>
    <lineage>
        <taxon>Eukaryota</taxon>
        <taxon>Fungi</taxon>
        <taxon>Dikarya</taxon>
        <taxon>Ascomycota</taxon>
        <taxon>Pezizomycotina</taxon>
        <taxon>Dothideomycetes</taxon>
        <taxon>Dothideomycetes incertae sedis</taxon>
        <taxon>Coniosporium</taxon>
    </lineage>
</organism>
<dbReference type="Proteomes" id="UP001186974">
    <property type="component" value="Unassembled WGS sequence"/>
</dbReference>
<name>A0ACC3CX47_9PEZI</name>
<evidence type="ECO:0000313" key="2">
    <source>
        <dbReference type="Proteomes" id="UP001186974"/>
    </source>
</evidence>